<feature type="chain" id="PRO_5047508441" evidence="4">
    <location>
        <begin position="22"/>
        <end position="425"/>
    </location>
</feature>
<reference evidence="5 6" key="1">
    <citation type="submission" date="2022-04" db="EMBL/GenBank/DDBJ databases">
        <title>Halobacillus sp. isolated from saltern.</title>
        <authorList>
            <person name="Won M."/>
            <person name="Lee C.-M."/>
            <person name="Woen H.-Y."/>
            <person name="Kwon S.-W."/>
        </authorList>
    </citation>
    <scope>NUCLEOTIDE SEQUENCE [LARGE SCALE GENOMIC DNA]</scope>
    <source>
        <strain evidence="5 6">SSBR10-3</strain>
    </source>
</reference>
<dbReference type="RefSeq" id="WP_244709675.1">
    <property type="nucleotide sequence ID" value="NZ_CP095073.1"/>
</dbReference>
<dbReference type="SUPFAM" id="SSF53850">
    <property type="entry name" value="Periplasmic binding protein-like II"/>
    <property type="match status" value="1"/>
</dbReference>
<evidence type="ECO:0000313" key="6">
    <source>
        <dbReference type="Proteomes" id="UP000831787"/>
    </source>
</evidence>
<protein>
    <submittedName>
        <fullName evidence="5">Extracellular solute-binding protein</fullName>
    </submittedName>
</protein>
<feature type="signal peptide" evidence="4">
    <location>
        <begin position="1"/>
        <end position="21"/>
    </location>
</feature>
<sequence length="425" mass="47084">MLKRTLWLLGMVLLIFTTACQGSGDSSASGDSEGGTTLTLWHIETGPSEQALKDAVKRFEDSHDGVKVKIVQQENDPYKTKLSVAMGGGTPPDVFHSWGGGWLEKFVDAGQVADLSGDIDTSRFVPSALTPATFEDKNYGAPLAMDIVPVWYNKEMFDKYGLEEPETYEDLLNIAETLKSNDIIPFSLANKSKWPGSFYYMYLAERIGGPELFNEAFNREGRGFDDEAYVEAGKKIQELVKMDAFPDGFNGMNFDTGQSRQLMYAEKAGMIIQGSWMLGTTRADMPDFEKKMGFFLFPSVEGGKGSKQDIVGGVSPVFSVSEKSKHKKLAKELVKELTSKETAQQLANEDGAISAVKDVEYEDEYVQKISKVLEQSEYLQTFYDQTLPPELAEAHLDTTQALFGLSMTPEEAANKVEEKAKEVLK</sequence>
<dbReference type="PANTHER" id="PTHR30061">
    <property type="entry name" value="MALTOSE-BINDING PERIPLASMIC PROTEIN"/>
    <property type="match status" value="1"/>
</dbReference>
<comment type="similarity">
    <text evidence="1">Belongs to the bacterial solute-binding protein 1 family.</text>
</comment>
<evidence type="ECO:0000256" key="3">
    <source>
        <dbReference type="ARBA" id="ARBA00022729"/>
    </source>
</evidence>
<accession>A0ABY4EJ15</accession>
<dbReference type="Proteomes" id="UP000831787">
    <property type="component" value="Chromosome"/>
</dbReference>
<keyword evidence="6" id="KW-1185">Reference proteome</keyword>
<dbReference type="EMBL" id="CP095073">
    <property type="protein sequence ID" value="UOQ44037.1"/>
    <property type="molecule type" value="Genomic_DNA"/>
</dbReference>
<organism evidence="5 6">
    <name type="scientific">Halobacillus salinarum</name>
    <dbReference type="NCBI Taxonomy" id="2932257"/>
    <lineage>
        <taxon>Bacteria</taxon>
        <taxon>Bacillati</taxon>
        <taxon>Bacillota</taxon>
        <taxon>Bacilli</taxon>
        <taxon>Bacillales</taxon>
        <taxon>Bacillaceae</taxon>
        <taxon>Halobacillus</taxon>
    </lineage>
</organism>
<evidence type="ECO:0000256" key="4">
    <source>
        <dbReference type="SAM" id="SignalP"/>
    </source>
</evidence>
<keyword evidence="3 4" id="KW-0732">Signal</keyword>
<dbReference type="PROSITE" id="PS51257">
    <property type="entry name" value="PROKAR_LIPOPROTEIN"/>
    <property type="match status" value="1"/>
</dbReference>
<evidence type="ECO:0000313" key="5">
    <source>
        <dbReference type="EMBL" id="UOQ44037.1"/>
    </source>
</evidence>
<gene>
    <name evidence="5" type="ORF">MUN89_19565</name>
</gene>
<name>A0ABY4EJ15_9BACI</name>
<dbReference type="Gene3D" id="3.40.190.10">
    <property type="entry name" value="Periplasmic binding protein-like II"/>
    <property type="match status" value="2"/>
</dbReference>
<evidence type="ECO:0000256" key="1">
    <source>
        <dbReference type="ARBA" id="ARBA00008520"/>
    </source>
</evidence>
<keyword evidence="2" id="KW-0813">Transport</keyword>
<dbReference type="PANTHER" id="PTHR30061:SF50">
    <property type="entry name" value="MALTOSE_MALTODEXTRIN-BINDING PERIPLASMIC PROTEIN"/>
    <property type="match status" value="1"/>
</dbReference>
<proteinExistence type="inferred from homology"/>
<dbReference type="Pfam" id="PF01547">
    <property type="entry name" value="SBP_bac_1"/>
    <property type="match status" value="1"/>
</dbReference>
<dbReference type="InterPro" id="IPR006059">
    <property type="entry name" value="SBP"/>
</dbReference>
<evidence type="ECO:0000256" key="2">
    <source>
        <dbReference type="ARBA" id="ARBA00022448"/>
    </source>
</evidence>